<gene>
    <name evidence="1" type="ORF">DB31_7328</name>
</gene>
<dbReference type="Proteomes" id="UP000028725">
    <property type="component" value="Unassembled WGS sequence"/>
</dbReference>
<dbReference type="STRING" id="394096.DB31_7328"/>
<dbReference type="RefSeq" id="WP_044188571.1">
    <property type="nucleotide sequence ID" value="NZ_JMCB01000006.1"/>
</dbReference>
<dbReference type="EMBL" id="JMCB01000006">
    <property type="protein sequence ID" value="KFE68091.1"/>
    <property type="molecule type" value="Genomic_DNA"/>
</dbReference>
<evidence type="ECO:0000313" key="2">
    <source>
        <dbReference type="Proteomes" id="UP000028725"/>
    </source>
</evidence>
<organism evidence="1 2">
    <name type="scientific">Hyalangium minutum</name>
    <dbReference type="NCBI Taxonomy" id="394096"/>
    <lineage>
        <taxon>Bacteria</taxon>
        <taxon>Pseudomonadati</taxon>
        <taxon>Myxococcota</taxon>
        <taxon>Myxococcia</taxon>
        <taxon>Myxococcales</taxon>
        <taxon>Cystobacterineae</taxon>
        <taxon>Archangiaceae</taxon>
        <taxon>Hyalangium</taxon>
    </lineage>
</organism>
<name>A0A085WK78_9BACT</name>
<proteinExistence type="predicted"/>
<sequence length="137" mass="15282">MPAPSSFDYAIIRVVPRVERGEFINAGVILYCLTHRFLGAQVELDERRLLALAPEVDVEGVRAHLEAIPRICAGGRTAGPIGQLPQKERWHWLIAPRSTVIQTSPFHSGLCEDPAKALEHLMDRMVRLPVSQEPNRG</sequence>
<evidence type="ECO:0000313" key="1">
    <source>
        <dbReference type="EMBL" id="KFE68091.1"/>
    </source>
</evidence>
<protein>
    <recommendedName>
        <fullName evidence="3">DUF3037 domain-containing protein</fullName>
    </recommendedName>
</protein>
<dbReference type="OrthoDB" id="9803207at2"/>
<dbReference type="Pfam" id="PF11236">
    <property type="entry name" value="DUF3037"/>
    <property type="match status" value="1"/>
</dbReference>
<accession>A0A085WK78</accession>
<evidence type="ECO:0008006" key="3">
    <source>
        <dbReference type="Google" id="ProtNLM"/>
    </source>
</evidence>
<dbReference type="PATRIC" id="fig|394096.3.peg.3369"/>
<reference evidence="1 2" key="1">
    <citation type="submission" date="2014-04" db="EMBL/GenBank/DDBJ databases">
        <title>Genome assembly of Hyalangium minutum DSM 14724.</title>
        <authorList>
            <person name="Sharma G."/>
            <person name="Subramanian S."/>
        </authorList>
    </citation>
    <scope>NUCLEOTIDE SEQUENCE [LARGE SCALE GENOMIC DNA]</scope>
    <source>
        <strain evidence="1 2">DSM 14724</strain>
    </source>
</reference>
<comment type="caution">
    <text evidence="1">The sequence shown here is derived from an EMBL/GenBank/DDBJ whole genome shotgun (WGS) entry which is preliminary data.</text>
</comment>
<dbReference type="InterPro" id="IPR021398">
    <property type="entry name" value="DUF3037"/>
</dbReference>
<keyword evidence="2" id="KW-1185">Reference proteome</keyword>
<dbReference type="AlphaFoldDB" id="A0A085WK78"/>